<dbReference type="PIRSF" id="PIRSF000077">
    <property type="entry name" value="Thioredoxin"/>
    <property type="match status" value="1"/>
</dbReference>
<keyword evidence="4" id="KW-0676">Redox-active center</keyword>
<evidence type="ECO:0000256" key="4">
    <source>
        <dbReference type="PIRSR" id="PIRSR000077-4"/>
    </source>
</evidence>
<dbReference type="GO" id="GO:0015035">
    <property type="term" value="F:protein-disulfide reductase activity"/>
    <property type="evidence" value="ECO:0007669"/>
    <property type="project" value="InterPro"/>
</dbReference>
<dbReference type="PANTHER" id="PTHR46115">
    <property type="entry name" value="THIOREDOXIN-LIKE PROTEIN 1"/>
    <property type="match status" value="1"/>
</dbReference>
<feature type="site" description="Contributes to redox potential value" evidence="3">
    <location>
        <position position="32"/>
    </location>
</feature>
<dbReference type="PROSITE" id="PS51352">
    <property type="entry name" value="THIOREDOXIN_2"/>
    <property type="match status" value="1"/>
</dbReference>
<evidence type="ECO:0000259" key="5">
    <source>
        <dbReference type="PROSITE" id="PS51352"/>
    </source>
</evidence>
<dbReference type="InterPro" id="IPR017937">
    <property type="entry name" value="Thioredoxin_CS"/>
</dbReference>
<dbReference type="SUPFAM" id="SSF52833">
    <property type="entry name" value="Thioredoxin-like"/>
    <property type="match status" value="1"/>
</dbReference>
<dbReference type="InterPro" id="IPR013766">
    <property type="entry name" value="Thioredoxin_domain"/>
</dbReference>
<organism evidence="6">
    <name type="scientific">Fibrocapsa japonica</name>
    <dbReference type="NCBI Taxonomy" id="94617"/>
    <lineage>
        <taxon>Eukaryota</taxon>
        <taxon>Sar</taxon>
        <taxon>Stramenopiles</taxon>
        <taxon>Ochrophyta</taxon>
        <taxon>Raphidophyceae</taxon>
        <taxon>Chattonellales</taxon>
        <taxon>Chattonellaceae</taxon>
        <taxon>Fibrocapsa</taxon>
    </lineage>
</organism>
<gene>
    <name evidence="6" type="ORF">FJAP1339_LOCUS1359</name>
</gene>
<comment type="similarity">
    <text evidence="2">Belongs to the thioredoxin family.</text>
</comment>
<feature type="disulfide bond" description="Redox-active" evidence="4">
    <location>
        <begin position="30"/>
        <end position="33"/>
    </location>
</feature>
<reference evidence="6" key="1">
    <citation type="submission" date="2021-01" db="EMBL/GenBank/DDBJ databases">
        <authorList>
            <person name="Corre E."/>
            <person name="Pelletier E."/>
            <person name="Niang G."/>
            <person name="Scheremetjew M."/>
            <person name="Finn R."/>
            <person name="Kale V."/>
            <person name="Holt S."/>
            <person name="Cochrane G."/>
            <person name="Meng A."/>
            <person name="Brown T."/>
            <person name="Cohen L."/>
        </authorList>
    </citation>
    <scope>NUCLEOTIDE SEQUENCE</scope>
    <source>
        <strain evidence="6">CCMP1661</strain>
    </source>
</reference>
<name>A0A7S2XV72_9STRA</name>
<feature type="active site" description="Nucleophile" evidence="3">
    <location>
        <position position="33"/>
    </location>
</feature>
<evidence type="ECO:0000256" key="2">
    <source>
        <dbReference type="PIRNR" id="PIRNR000077"/>
    </source>
</evidence>
<protein>
    <recommendedName>
        <fullName evidence="2">Thioredoxin</fullName>
    </recommendedName>
</protein>
<dbReference type="CDD" id="cd02947">
    <property type="entry name" value="TRX_family"/>
    <property type="match status" value="1"/>
</dbReference>
<evidence type="ECO:0000256" key="3">
    <source>
        <dbReference type="PIRSR" id="PIRSR000077-1"/>
    </source>
</evidence>
<sequence length="104" mass="11728">MVRYLQNLEEYNQALQDEKLVVIDFTASWCGPCRRIAPSFEAHEAVVAEYCTLLKVDVDEASDVSEECGITAMPTFIFFKGGQKLHTIQGADWEAVKAKIEELK</sequence>
<keyword evidence="1 4" id="KW-1015">Disulfide bond</keyword>
<feature type="domain" description="Thioredoxin" evidence="5">
    <location>
        <begin position="1"/>
        <end position="104"/>
    </location>
</feature>
<dbReference type="PRINTS" id="PR00421">
    <property type="entry name" value="THIOREDOXIN"/>
</dbReference>
<dbReference type="InterPro" id="IPR036249">
    <property type="entry name" value="Thioredoxin-like_sf"/>
</dbReference>
<accession>A0A7S2XV72</accession>
<dbReference type="Pfam" id="PF00085">
    <property type="entry name" value="Thioredoxin"/>
    <property type="match status" value="1"/>
</dbReference>
<dbReference type="PROSITE" id="PS00194">
    <property type="entry name" value="THIOREDOXIN_1"/>
    <property type="match status" value="1"/>
</dbReference>
<dbReference type="Gene3D" id="3.40.30.10">
    <property type="entry name" value="Glutaredoxin"/>
    <property type="match status" value="1"/>
</dbReference>
<feature type="active site" description="Nucleophile" evidence="3">
    <location>
        <position position="30"/>
    </location>
</feature>
<proteinExistence type="inferred from homology"/>
<dbReference type="EMBL" id="HBHR01003036">
    <property type="protein sequence ID" value="CAD9858840.1"/>
    <property type="molecule type" value="Transcribed_RNA"/>
</dbReference>
<evidence type="ECO:0000256" key="1">
    <source>
        <dbReference type="ARBA" id="ARBA00023157"/>
    </source>
</evidence>
<dbReference type="AlphaFoldDB" id="A0A7S2XV72"/>
<dbReference type="InterPro" id="IPR005746">
    <property type="entry name" value="Thioredoxin"/>
</dbReference>
<feature type="site" description="Contributes to redox potential value" evidence="3">
    <location>
        <position position="31"/>
    </location>
</feature>
<evidence type="ECO:0000313" key="6">
    <source>
        <dbReference type="EMBL" id="CAD9858840.1"/>
    </source>
</evidence>
<feature type="site" description="Deprotonates C-terminal active site Cys" evidence="3">
    <location>
        <position position="24"/>
    </location>
</feature>